<organism evidence="3 4">
    <name type="scientific">Streptomyces somaliensis (strain ATCC 33201 / DSM 40738 / JCM 12659 / KCTC 9044 / NCTC 11332 / NRRL B-12077 / IP 733)</name>
    <dbReference type="NCBI Taxonomy" id="1134445"/>
    <lineage>
        <taxon>Bacteria</taxon>
        <taxon>Bacillati</taxon>
        <taxon>Actinomycetota</taxon>
        <taxon>Actinomycetes</taxon>
        <taxon>Kitasatosporales</taxon>
        <taxon>Streptomycetaceae</taxon>
        <taxon>Streptomyces</taxon>
    </lineage>
</organism>
<sequence>MTQGNTADGATAGLETSQWKYLSARGREQEMHVVLTVRVGGTGGTPGDRPGGGPLLAQVLVVDCSGSMTWPQEKFRAARQAAAAAIRMLPDGTPFAVVQGTEDALMAYPAQERMAAASAEERRRATSALHGLPAGGGTCIGAWLDLAGRLLAERGAPIGHVLLLTDGRNEHDGVMPLDRVLDTWDGRFVCDAWGIGDGWDARELLGITRRLHGGAGAVREESALPGEYEKLTARLLTKTLPELTVEVTPAPGTTVRYLKQVFPTEADLEPAGPPGPGGAYRFTTRAWGDETRRYQLCLSADPTGRPRHEDLQLAVVALAPPAGHTVRLPPPRPCVVHWTEDPALSRHTDTQVAHFQLYAQLGQAVAAAADAHRRGDREGAEHHLGRGVRLAHTVGAARPLADFQRLVEVLDATAGRVRLRAGLAPVDFEHLITSSSRSTYGPEPDDGDAPRGPAAAGATAPCPACGGRAPVDARFCPRCGRRLRERP</sequence>
<evidence type="ECO:0000313" key="3">
    <source>
        <dbReference type="EMBL" id="NKY13111.1"/>
    </source>
</evidence>
<dbReference type="InterPro" id="IPR002035">
    <property type="entry name" value="VWF_A"/>
</dbReference>
<protein>
    <submittedName>
        <fullName evidence="3">VWA domain-containing protein</fullName>
    </submittedName>
</protein>
<dbReference type="InterPro" id="IPR051266">
    <property type="entry name" value="CLCR"/>
</dbReference>
<dbReference type="Proteomes" id="UP000570003">
    <property type="component" value="Unassembled WGS sequence"/>
</dbReference>
<feature type="region of interest" description="Disordered" evidence="1">
    <location>
        <begin position="434"/>
        <end position="474"/>
    </location>
</feature>
<dbReference type="Pfam" id="PF13768">
    <property type="entry name" value="VWA_3"/>
    <property type="match status" value="1"/>
</dbReference>
<dbReference type="RefSeq" id="WP_168437389.1">
    <property type="nucleotide sequence ID" value="NZ_JAAXOU010000014.1"/>
</dbReference>
<dbReference type="PANTHER" id="PTHR10579">
    <property type="entry name" value="CALCIUM-ACTIVATED CHLORIDE CHANNEL REGULATOR"/>
    <property type="match status" value="1"/>
</dbReference>
<name>A0AA44DAD0_STRE0</name>
<dbReference type="Gene3D" id="2.60.40.3670">
    <property type="match status" value="1"/>
</dbReference>
<feature type="compositionally biased region" description="Low complexity" evidence="1">
    <location>
        <begin position="450"/>
        <end position="470"/>
    </location>
</feature>
<dbReference type="SUPFAM" id="SSF53300">
    <property type="entry name" value="vWA-like"/>
    <property type="match status" value="1"/>
</dbReference>
<feature type="domain" description="VWFA" evidence="2">
    <location>
        <begin position="57"/>
        <end position="240"/>
    </location>
</feature>
<dbReference type="PANTHER" id="PTHR10579:SF43">
    <property type="entry name" value="ZINC FINGER (C3HC4-TYPE RING FINGER) FAMILY PROTEIN"/>
    <property type="match status" value="1"/>
</dbReference>
<dbReference type="EMBL" id="JAAXOU010000014">
    <property type="protein sequence ID" value="NKY13111.1"/>
    <property type="molecule type" value="Genomic_DNA"/>
</dbReference>
<dbReference type="SMART" id="SM00327">
    <property type="entry name" value="VWA"/>
    <property type="match status" value="1"/>
</dbReference>
<evidence type="ECO:0000313" key="4">
    <source>
        <dbReference type="Proteomes" id="UP000570003"/>
    </source>
</evidence>
<dbReference type="CDD" id="cd00198">
    <property type="entry name" value="vWFA"/>
    <property type="match status" value="1"/>
</dbReference>
<proteinExistence type="predicted"/>
<dbReference type="InterPro" id="IPR036465">
    <property type="entry name" value="vWFA_dom_sf"/>
</dbReference>
<dbReference type="Gene3D" id="3.40.50.410">
    <property type="entry name" value="von Willebrand factor, type A domain"/>
    <property type="match status" value="1"/>
</dbReference>
<dbReference type="PROSITE" id="PS50234">
    <property type="entry name" value="VWFA"/>
    <property type="match status" value="1"/>
</dbReference>
<keyword evidence="4" id="KW-1185">Reference proteome</keyword>
<reference evidence="3 4" key="1">
    <citation type="submission" date="2020-04" db="EMBL/GenBank/DDBJ databases">
        <title>MicrobeNet Type strains.</title>
        <authorList>
            <person name="Nicholson A.C."/>
        </authorList>
    </citation>
    <scope>NUCLEOTIDE SEQUENCE [LARGE SCALE GENOMIC DNA]</scope>
    <source>
        <strain evidence="3 4">DSM 40738</strain>
    </source>
</reference>
<dbReference type="Gene3D" id="1.20.120.1690">
    <property type="match status" value="1"/>
</dbReference>
<accession>A0AA44DAD0</accession>
<comment type="caution">
    <text evidence="3">The sequence shown here is derived from an EMBL/GenBank/DDBJ whole genome shotgun (WGS) entry which is preliminary data.</text>
</comment>
<evidence type="ECO:0000256" key="1">
    <source>
        <dbReference type="SAM" id="MobiDB-lite"/>
    </source>
</evidence>
<evidence type="ECO:0000259" key="2">
    <source>
        <dbReference type="PROSITE" id="PS50234"/>
    </source>
</evidence>
<gene>
    <name evidence="3" type="ORF">HGA06_02675</name>
</gene>
<dbReference type="AlphaFoldDB" id="A0AA44DAD0"/>